<dbReference type="VEuPathDB" id="VectorBase:AMEC022526"/>
<evidence type="ECO:0000313" key="3">
    <source>
        <dbReference type="Proteomes" id="UP000075902"/>
    </source>
</evidence>
<reference evidence="2" key="2">
    <citation type="submission" date="2020-05" db="UniProtKB">
        <authorList>
            <consortium name="EnsemblMetazoa"/>
        </authorList>
    </citation>
    <scope>IDENTIFICATION</scope>
    <source>
        <strain evidence="2">CM1001059</strain>
    </source>
</reference>
<accession>A0A182ULG0</accession>
<protein>
    <submittedName>
        <fullName evidence="2">Uncharacterized protein</fullName>
    </submittedName>
</protein>
<feature type="region of interest" description="Disordered" evidence="1">
    <location>
        <begin position="15"/>
        <end position="48"/>
    </location>
</feature>
<organism evidence="2 3">
    <name type="scientific">Anopheles melas</name>
    <dbReference type="NCBI Taxonomy" id="34690"/>
    <lineage>
        <taxon>Eukaryota</taxon>
        <taxon>Metazoa</taxon>
        <taxon>Ecdysozoa</taxon>
        <taxon>Arthropoda</taxon>
        <taxon>Hexapoda</taxon>
        <taxon>Insecta</taxon>
        <taxon>Pterygota</taxon>
        <taxon>Neoptera</taxon>
        <taxon>Endopterygota</taxon>
        <taxon>Diptera</taxon>
        <taxon>Nematocera</taxon>
        <taxon>Culicoidea</taxon>
        <taxon>Culicidae</taxon>
        <taxon>Anophelinae</taxon>
        <taxon>Anopheles</taxon>
    </lineage>
</organism>
<sequence>MSCVAAAAATTYVHSASNVQEEEDGGDDGDNNGDDKCSATTRGARDGATMASVPATLLANDSSTNGSSTVKPCPLRAPLVVTVVGLPCRGKSLAAHKVARHLSWRGESAKGEFLARRYRNSRIQPFHKRRNGIVQHRKYLIPRRFFRLAFVQTERWSTSSMSRTKVRRWLDVVIVYVSLPAKIIKPSVGWLVGWCLIMNSLKPRYFRH</sequence>
<evidence type="ECO:0000313" key="2">
    <source>
        <dbReference type="EnsemblMetazoa" id="AMEC022526-PA"/>
    </source>
</evidence>
<dbReference type="STRING" id="34690.A0A182ULG0"/>
<dbReference type="Gene3D" id="3.40.50.300">
    <property type="entry name" value="P-loop containing nucleotide triphosphate hydrolases"/>
    <property type="match status" value="1"/>
</dbReference>
<feature type="compositionally biased region" description="Acidic residues" evidence="1">
    <location>
        <begin position="20"/>
        <end position="32"/>
    </location>
</feature>
<name>A0A182ULG0_9DIPT</name>
<dbReference type="InterPro" id="IPR027417">
    <property type="entry name" value="P-loop_NTPase"/>
</dbReference>
<reference evidence="3" key="1">
    <citation type="submission" date="2014-01" db="EMBL/GenBank/DDBJ databases">
        <title>The Genome Sequence of Anopheles melas CM1001059_A (V2).</title>
        <authorList>
            <consortium name="The Broad Institute Genomics Platform"/>
            <person name="Neafsey D.E."/>
            <person name="Besansky N."/>
            <person name="Howell P."/>
            <person name="Walton C."/>
            <person name="Young S.K."/>
            <person name="Zeng Q."/>
            <person name="Gargeya S."/>
            <person name="Fitzgerald M."/>
            <person name="Haas B."/>
            <person name="Abouelleil A."/>
            <person name="Allen A.W."/>
            <person name="Alvarado L."/>
            <person name="Arachchi H.M."/>
            <person name="Berlin A.M."/>
            <person name="Chapman S.B."/>
            <person name="Gainer-Dewar J."/>
            <person name="Goldberg J."/>
            <person name="Griggs A."/>
            <person name="Gujja S."/>
            <person name="Hansen M."/>
            <person name="Howarth C."/>
            <person name="Imamovic A."/>
            <person name="Ireland A."/>
            <person name="Larimer J."/>
            <person name="McCowan C."/>
            <person name="Murphy C."/>
            <person name="Pearson M."/>
            <person name="Poon T.W."/>
            <person name="Priest M."/>
            <person name="Roberts A."/>
            <person name="Saif S."/>
            <person name="Shea T."/>
            <person name="Sisk P."/>
            <person name="Sykes S."/>
            <person name="Wortman J."/>
            <person name="Nusbaum C."/>
            <person name="Birren B."/>
        </authorList>
    </citation>
    <scope>NUCLEOTIDE SEQUENCE [LARGE SCALE GENOMIC DNA]</scope>
    <source>
        <strain evidence="3">CM1001059</strain>
    </source>
</reference>
<proteinExistence type="predicted"/>
<dbReference type="EnsemblMetazoa" id="AMEC022526-RA">
    <property type="protein sequence ID" value="AMEC022526-PA"/>
    <property type="gene ID" value="AMEC022526"/>
</dbReference>
<dbReference type="AlphaFoldDB" id="A0A182ULG0"/>
<keyword evidence="3" id="KW-1185">Reference proteome</keyword>
<evidence type="ECO:0000256" key="1">
    <source>
        <dbReference type="SAM" id="MobiDB-lite"/>
    </source>
</evidence>
<dbReference type="Proteomes" id="UP000075902">
    <property type="component" value="Unassembled WGS sequence"/>
</dbReference>